<dbReference type="InterPro" id="IPR040134">
    <property type="entry name" value="PSMD12/CSN4"/>
</dbReference>
<keyword evidence="6" id="KW-0963">Cytoplasm</keyword>
<comment type="caution">
    <text evidence="10">The sequence shown here is derived from an EMBL/GenBank/DDBJ whole genome shotgun (WGS) entry which is preliminary data.</text>
</comment>
<evidence type="ECO:0000256" key="3">
    <source>
        <dbReference type="ARBA" id="ARBA00010417"/>
    </source>
</evidence>
<dbReference type="Proteomes" id="UP000700596">
    <property type="component" value="Unassembled WGS sequence"/>
</dbReference>
<evidence type="ECO:0000256" key="5">
    <source>
        <dbReference type="ARBA" id="ARBA00014881"/>
    </source>
</evidence>
<keyword evidence="8" id="KW-0539">Nucleus</keyword>
<dbReference type="AlphaFoldDB" id="A0A9P9DNV0"/>
<dbReference type="GO" id="GO:0008180">
    <property type="term" value="C:COP9 signalosome"/>
    <property type="evidence" value="ECO:0007669"/>
    <property type="project" value="UniProtKB-KW"/>
</dbReference>
<comment type="subunit">
    <text evidence="4">Component of the COP9 signalosome (CSN) complex.</text>
</comment>
<keyword evidence="7" id="KW-0736">Signalosome</keyword>
<dbReference type="Pfam" id="PF22241">
    <property type="entry name" value="PSMD12-CSN4_N"/>
    <property type="match status" value="1"/>
</dbReference>
<dbReference type="InterPro" id="IPR036388">
    <property type="entry name" value="WH-like_DNA-bd_sf"/>
</dbReference>
<organism evidence="10 11">
    <name type="scientific">Dendryphion nanum</name>
    <dbReference type="NCBI Taxonomy" id="256645"/>
    <lineage>
        <taxon>Eukaryota</taxon>
        <taxon>Fungi</taxon>
        <taxon>Dikarya</taxon>
        <taxon>Ascomycota</taxon>
        <taxon>Pezizomycotina</taxon>
        <taxon>Dothideomycetes</taxon>
        <taxon>Pleosporomycetidae</taxon>
        <taxon>Pleosporales</taxon>
        <taxon>Torulaceae</taxon>
        <taxon>Dendryphion</taxon>
    </lineage>
</organism>
<keyword evidence="11" id="KW-1185">Reference proteome</keyword>
<evidence type="ECO:0000256" key="4">
    <source>
        <dbReference type="ARBA" id="ARBA00011098"/>
    </source>
</evidence>
<evidence type="ECO:0000256" key="7">
    <source>
        <dbReference type="ARBA" id="ARBA00022790"/>
    </source>
</evidence>
<evidence type="ECO:0000256" key="8">
    <source>
        <dbReference type="ARBA" id="ARBA00023242"/>
    </source>
</evidence>
<evidence type="ECO:0000313" key="11">
    <source>
        <dbReference type="Proteomes" id="UP000700596"/>
    </source>
</evidence>
<dbReference type="InterPro" id="IPR000717">
    <property type="entry name" value="PCI_dom"/>
</dbReference>
<dbReference type="EMBL" id="JAGMWT010000008">
    <property type="protein sequence ID" value="KAH7124065.1"/>
    <property type="molecule type" value="Genomic_DNA"/>
</dbReference>
<dbReference type="FunFam" id="1.10.10.10:FF:000190">
    <property type="entry name" value="COP9 signalosome complex subunit 4"/>
    <property type="match status" value="1"/>
</dbReference>
<dbReference type="Pfam" id="PF01399">
    <property type="entry name" value="PCI"/>
    <property type="match status" value="1"/>
</dbReference>
<dbReference type="PANTHER" id="PTHR10855">
    <property type="entry name" value="26S PROTEASOME NON-ATPASE REGULATORY SUBUNIT 12/COP9 SIGNALOSOME COMPLEX SUBUNIT 4"/>
    <property type="match status" value="1"/>
</dbReference>
<dbReference type="GO" id="GO:0005829">
    <property type="term" value="C:cytosol"/>
    <property type="evidence" value="ECO:0007669"/>
    <property type="project" value="TreeGrafter"/>
</dbReference>
<dbReference type="OrthoDB" id="295656at2759"/>
<dbReference type="InterPro" id="IPR054559">
    <property type="entry name" value="PSMD12-CSN4-like_N"/>
</dbReference>
<protein>
    <recommendedName>
        <fullName evidence="5">COP9 signalosome complex subunit 4</fullName>
    </recommendedName>
</protein>
<evidence type="ECO:0000256" key="1">
    <source>
        <dbReference type="ARBA" id="ARBA00004123"/>
    </source>
</evidence>
<evidence type="ECO:0000313" key="10">
    <source>
        <dbReference type="EMBL" id="KAH7124065.1"/>
    </source>
</evidence>
<evidence type="ECO:0000256" key="2">
    <source>
        <dbReference type="ARBA" id="ARBA00004496"/>
    </source>
</evidence>
<dbReference type="SUPFAM" id="SSF48452">
    <property type="entry name" value="TPR-like"/>
    <property type="match status" value="1"/>
</dbReference>
<feature type="domain" description="PCI" evidence="9">
    <location>
        <begin position="194"/>
        <end position="367"/>
    </location>
</feature>
<accession>A0A9P9DNV0</accession>
<dbReference type="Gene3D" id="1.10.10.10">
    <property type="entry name" value="Winged helix-like DNA-binding domain superfamily/Winged helix DNA-binding domain"/>
    <property type="match status" value="1"/>
</dbReference>
<evidence type="ECO:0000259" key="9">
    <source>
        <dbReference type="PROSITE" id="PS50250"/>
    </source>
</evidence>
<proteinExistence type="inferred from homology"/>
<sequence>MASSQVKSALQDISAVSTSDKPSRYNALLQDITANGSSDHLAADMIAYAATLLDDSLGVVVLRPLITSFVEQYRNVKDPEIKVEVGDKLIGLLAPKGTQYEEQDTQIKEVLADAYEEQEEYIKSAQTLSQISLDSTQKTLSNDEKAKVWIRIVRCYLEEDDTTSAFTALNKVKSVIHTVTDKTTRLMFQLSQARIYDAQRSFLDAAQAYYTMSLEISVDEEERLHALSAAIVCAVLAPAGPQRGKMLAKLYKDERANQVEDFPILEKIFFNRLLTPSEVKGFAGKLQPHHLAKTADGSTVLDKAILEHNLLGASKLYSNIGFDQLGELLGTDPEKAEDNASKMFEQGRLAGYIDQIDRLIFFEGEGSGQRKTGHTERPVGRELRKWDANVQGLAEEVEKVTTMIQHEHPDFYASRMLVH</sequence>
<reference evidence="10" key="1">
    <citation type="journal article" date="2021" name="Nat. Commun.">
        <title>Genetic determinants of endophytism in the Arabidopsis root mycobiome.</title>
        <authorList>
            <person name="Mesny F."/>
            <person name="Miyauchi S."/>
            <person name="Thiergart T."/>
            <person name="Pickel B."/>
            <person name="Atanasova L."/>
            <person name="Karlsson M."/>
            <person name="Huettel B."/>
            <person name="Barry K.W."/>
            <person name="Haridas S."/>
            <person name="Chen C."/>
            <person name="Bauer D."/>
            <person name="Andreopoulos W."/>
            <person name="Pangilinan J."/>
            <person name="LaButti K."/>
            <person name="Riley R."/>
            <person name="Lipzen A."/>
            <person name="Clum A."/>
            <person name="Drula E."/>
            <person name="Henrissat B."/>
            <person name="Kohler A."/>
            <person name="Grigoriev I.V."/>
            <person name="Martin F.M."/>
            <person name="Hacquard S."/>
        </authorList>
    </citation>
    <scope>NUCLEOTIDE SEQUENCE</scope>
    <source>
        <strain evidence="10">MPI-CAGE-CH-0243</strain>
    </source>
</reference>
<comment type="similarity">
    <text evidence="3">Belongs to the CSN4 family.</text>
</comment>
<gene>
    <name evidence="10" type="ORF">B0J11DRAFT_329838</name>
</gene>
<dbReference type="InterPro" id="IPR011990">
    <property type="entry name" value="TPR-like_helical_dom_sf"/>
</dbReference>
<name>A0A9P9DNV0_9PLEO</name>
<dbReference type="SUPFAM" id="SSF46785">
    <property type="entry name" value="Winged helix' DNA-binding domain"/>
    <property type="match status" value="1"/>
</dbReference>
<evidence type="ECO:0000256" key="6">
    <source>
        <dbReference type="ARBA" id="ARBA00022490"/>
    </source>
</evidence>
<dbReference type="InterPro" id="IPR036390">
    <property type="entry name" value="WH_DNA-bd_sf"/>
</dbReference>
<comment type="subcellular location">
    <subcellularLocation>
        <location evidence="2">Cytoplasm</location>
    </subcellularLocation>
    <subcellularLocation>
        <location evidence="1">Nucleus</location>
    </subcellularLocation>
</comment>
<dbReference type="PANTHER" id="PTHR10855:SF2">
    <property type="entry name" value="COP9 SIGNALOSOME COMPLEX SUBUNIT 4"/>
    <property type="match status" value="1"/>
</dbReference>
<dbReference type="PROSITE" id="PS50250">
    <property type="entry name" value="PCI"/>
    <property type="match status" value="1"/>
</dbReference>